<dbReference type="InterPro" id="IPR047640">
    <property type="entry name" value="RpiR-like"/>
</dbReference>
<dbReference type="InterPro" id="IPR046348">
    <property type="entry name" value="SIS_dom_sf"/>
</dbReference>
<keyword evidence="2" id="KW-0238">DNA-binding</keyword>
<evidence type="ECO:0000256" key="3">
    <source>
        <dbReference type="ARBA" id="ARBA00023163"/>
    </source>
</evidence>
<evidence type="ECO:0000259" key="4">
    <source>
        <dbReference type="PROSITE" id="PS51071"/>
    </source>
</evidence>
<dbReference type="InterPro" id="IPR036388">
    <property type="entry name" value="WH-like_DNA-bd_sf"/>
</dbReference>
<dbReference type="InterPro" id="IPR035472">
    <property type="entry name" value="RpiR-like_SIS"/>
</dbReference>
<dbReference type="PANTHER" id="PTHR30514:SF18">
    <property type="entry name" value="RPIR-FAMILY TRANSCRIPTIONAL REGULATOR"/>
    <property type="match status" value="1"/>
</dbReference>
<dbReference type="PROSITE" id="PS51071">
    <property type="entry name" value="HTH_RPIR"/>
    <property type="match status" value="1"/>
</dbReference>
<dbReference type="CDD" id="cd05013">
    <property type="entry name" value="SIS_RpiR"/>
    <property type="match status" value="1"/>
</dbReference>
<dbReference type="Gene3D" id="3.40.50.10490">
    <property type="entry name" value="Glucose-6-phosphate isomerase like protein, domain 1"/>
    <property type="match status" value="1"/>
</dbReference>
<dbReference type="Gene3D" id="1.10.10.10">
    <property type="entry name" value="Winged helix-like DNA-binding domain superfamily/Winged helix DNA-binding domain"/>
    <property type="match status" value="1"/>
</dbReference>
<dbReference type="SUPFAM" id="SSF53697">
    <property type="entry name" value="SIS domain"/>
    <property type="match status" value="1"/>
</dbReference>
<comment type="caution">
    <text evidence="5">The sequence shown here is derived from an EMBL/GenBank/DDBJ whole genome shotgun (WGS) entry which is preliminary data.</text>
</comment>
<dbReference type="PANTHER" id="PTHR30514">
    <property type="entry name" value="GLUCOKINASE"/>
    <property type="match status" value="1"/>
</dbReference>
<dbReference type="GO" id="GO:1901135">
    <property type="term" value="P:carbohydrate derivative metabolic process"/>
    <property type="evidence" value="ECO:0007669"/>
    <property type="project" value="InterPro"/>
</dbReference>
<evidence type="ECO:0000256" key="2">
    <source>
        <dbReference type="ARBA" id="ARBA00023125"/>
    </source>
</evidence>
<dbReference type="Pfam" id="PF01380">
    <property type="entry name" value="SIS"/>
    <property type="match status" value="1"/>
</dbReference>
<name>A0A832I785_9THEM</name>
<feature type="domain" description="HTH rpiR-type" evidence="4">
    <location>
        <begin position="3"/>
        <end position="79"/>
    </location>
</feature>
<sequence>MNSEYRKKIQRVYSRLTRSQRKVAEFIIDNPSKITLMSADQLAKASGVGEATVIRFARILGYKGYSDMKEEFQRALIDNLTSSKKVEEGLKSVSSETVLDELLKTHTAVFQNMNVAELTKSLKNAAKIIFEANDVYVFGEGAALVPAMELSFWLNRFGKKTWLFGTTGRSFFEHVVNIRKNDVSIGFAYRKINFELRILFSETRKRGGKNILFTDQALNQLCDLADEIIVTDRGGIGSYRSMAIPVIMSDALLFEFAAINETSLENLRNLERIRREYGYE</sequence>
<dbReference type="Pfam" id="PF01418">
    <property type="entry name" value="HTH_6"/>
    <property type="match status" value="1"/>
</dbReference>
<keyword evidence="3" id="KW-0804">Transcription</keyword>
<dbReference type="EMBL" id="DTKQ01000018">
    <property type="protein sequence ID" value="HGZ78825.1"/>
    <property type="molecule type" value="Genomic_DNA"/>
</dbReference>
<accession>A0A832I785</accession>
<reference evidence="5" key="1">
    <citation type="journal article" date="2020" name="mSystems">
        <title>Genome- and Community-Level Interaction Insights into Carbon Utilization and Element Cycling Functions of Hydrothermarchaeota in Hydrothermal Sediment.</title>
        <authorList>
            <person name="Zhou Z."/>
            <person name="Liu Y."/>
            <person name="Xu W."/>
            <person name="Pan J."/>
            <person name="Luo Z.H."/>
            <person name="Li M."/>
        </authorList>
    </citation>
    <scope>NUCLEOTIDE SEQUENCE [LARGE SCALE GENOMIC DNA]</scope>
    <source>
        <strain evidence="5">SpSt-86</strain>
    </source>
</reference>
<dbReference type="SUPFAM" id="SSF46689">
    <property type="entry name" value="Homeodomain-like"/>
    <property type="match status" value="1"/>
</dbReference>
<dbReference type="GO" id="GO:0097367">
    <property type="term" value="F:carbohydrate derivative binding"/>
    <property type="evidence" value="ECO:0007669"/>
    <property type="project" value="InterPro"/>
</dbReference>
<dbReference type="AlphaFoldDB" id="A0A832I785"/>
<gene>
    <name evidence="5" type="ORF">ENW55_02435</name>
</gene>
<dbReference type="InterPro" id="IPR001347">
    <property type="entry name" value="SIS_dom"/>
</dbReference>
<proteinExistence type="predicted"/>
<evidence type="ECO:0000313" key="5">
    <source>
        <dbReference type="EMBL" id="HGZ78825.1"/>
    </source>
</evidence>
<evidence type="ECO:0000256" key="1">
    <source>
        <dbReference type="ARBA" id="ARBA00023015"/>
    </source>
</evidence>
<organism evidence="5">
    <name type="scientific">Pseudothermotoga hypogea</name>
    <dbReference type="NCBI Taxonomy" id="57487"/>
    <lineage>
        <taxon>Bacteria</taxon>
        <taxon>Thermotogati</taxon>
        <taxon>Thermotogota</taxon>
        <taxon>Thermotogae</taxon>
        <taxon>Thermotogales</taxon>
        <taxon>Thermotogaceae</taxon>
        <taxon>Pseudothermotoga</taxon>
    </lineage>
</organism>
<keyword evidence="1" id="KW-0805">Transcription regulation</keyword>
<dbReference type="InterPro" id="IPR000281">
    <property type="entry name" value="HTH_RpiR"/>
</dbReference>
<dbReference type="InterPro" id="IPR009057">
    <property type="entry name" value="Homeodomain-like_sf"/>
</dbReference>
<protein>
    <submittedName>
        <fullName evidence="5">MurR/RpiR family transcriptional regulator</fullName>
    </submittedName>
</protein>
<dbReference type="GO" id="GO:0003700">
    <property type="term" value="F:DNA-binding transcription factor activity"/>
    <property type="evidence" value="ECO:0007669"/>
    <property type="project" value="InterPro"/>
</dbReference>
<dbReference type="GO" id="GO:0003677">
    <property type="term" value="F:DNA binding"/>
    <property type="evidence" value="ECO:0007669"/>
    <property type="project" value="UniProtKB-KW"/>
</dbReference>